<dbReference type="PANTHER" id="PTHR30537:SF5">
    <property type="entry name" value="HTH-TYPE TRANSCRIPTIONAL ACTIVATOR TTDR-RELATED"/>
    <property type="match status" value="1"/>
</dbReference>
<dbReference type="PROSITE" id="PS50931">
    <property type="entry name" value="HTH_LYSR"/>
    <property type="match status" value="1"/>
</dbReference>
<dbReference type="CDD" id="cd08422">
    <property type="entry name" value="PBP2_CrgA_like"/>
    <property type="match status" value="1"/>
</dbReference>
<evidence type="ECO:0000256" key="4">
    <source>
        <dbReference type="ARBA" id="ARBA00023163"/>
    </source>
</evidence>
<comment type="similarity">
    <text evidence="1">Belongs to the LysR transcriptional regulatory family.</text>
</comment>
<evidence type="ECO:0000313" key="7">
    <source>
        <dbReference type="Proteomes" id="UP001589645"/>
    </source>
</evidence>
<dbReference type="Pfam" id="PF03466">
    <property type="entry name" value="LysR_substrate"/>
    <property type="match status" value="1"/>
</dbReference>
<name>A0ABV5HR12_9VIBR</name>
<organism evidence="6 7">
    <name type="scientific">Vibrio olivae</name>
    <dbReference type="NCBI Taxonomy" id="1243002"/>
    <lineage>
        <taxon>Bacteria</taxon>
        <taxon>Pseudomonadati</taxon>
        <taxon>Pseudomonadota</taxon>
        <taxon>Gammaproteobacteria</taxon>
        <taxon>Vibrionales</taxon>
        <taxon>Vibrionaceae</taxon>
        <taxon>Vibrio</taxon>
    </lineage>
</organism>
<dbReference type="PRINTS" id="PR00039">
    <property type="entry name" value="HTHLYSR"/>
</dbReference>
<evidence type="ECO:0000256" key="3">
    <source>
        <dbReference type="ARBA" id="ARBA00023125"/>
    </source>
</evidence>
<dbReference type="Pfam" id="PF00126">
    <property type="entry name" value="HTH_1"/>
    <property type="match status" value="1"/>
</dbReference>
<evidence type="ECO:0000259" key="5">
    <source>
        <dbReference type="PROSITE" id="PS50931"/>
    </source>
</evidence>
<dbReference type="InterPro" id="IPR000847">
    <property type="entry name" value="LysR_HTH_N"/>
</dbReference>
<keyword evidence="3" id="KW-0238">DNA-binding</keyword>
<evidence type="ECO:0000313" key="6">
    <source>
        <dbReference type="EMBL" id="MFB9136665.1"/>
    </source>
</evidence>
<feature type="domain" description="HTH lysR-type" evidence="5">
    <location>
        <begin position="9"/>
        <end position="59"/>
    </location>
</feature>
<keyword evidence="2" id="KW-0805">Transcription regulation</keyword>
<dbReference type="RefSeq" id="WP_390194995.1">
    <property type="nucleotide sequence ID" value="NZ_JBHMEP010000006.1"/>
</dbReference>
<dbReference type="InterPro" id="IPR036388">
    <property type="entry name" value="WH-like_DNA-bd_sf"/>
</dbReference>
<dbReference type="InterPro" id="IPR036390">
    <property type="entry name" value="WH_DNA-bd_sf"/>
</dbReference>
<keyword evidence="4" id="KW-0804">Transcription</keyword>
<dbReference type="InterPro" id="IPR005119">
    <property type="entry name" value="LysR_subst-bd"/>
</dbReference>
<dbReference type="InterPro" id="IPR058163">
    <property type="entry name" value="LysR-type_TF_proteobact-type"/>
</dbReference>
<reference evidence="6 7" key="1">
    <citation type="submission" date="2024-09" db="EMBL/GenBank/DDBJ databases">
        <authorList>
            <person name="Sun Q."/>
            <person name="Mori K."/>
        </authorList>
    </citation>
    <scope>NUCLEOTIDE SEQUENCE [LARGE SCALE GENOMIC DNA]</scope>
    <source>
        <strain evidence="6 7">CECT 8064</strain>
    </source>
</reference>
<keyword evidence="7" id="KW-1185">Reference proteome</keyword>
<protein>
    <submittedName>
        <fullName evidence="6">LysR family transcriptional regulator</fullName>
    </submittedName>
</protein>
<evidence type="ECO:0000256" key="1">
    <source>
        <dbReference type="ARBA" id="ARBA00009437"/>
    </source>
</evidence>
<gene>
    <name evidence="6" type="ORF">ACFFUV_16985</name>
</gene>
<dbReference type="PANTHER" id="PTHR30537">
    <property type="entry name" value="HTH-TYPE TRANSCRIPTIONAL REGULATOR"/>
    <property type="match status" value="1"/>
</dbReference>
<dbReference type="Proteomes" id="UP001589645">
    <property type="component" value="Unassembled WGS sequence"/>
</dbReference>
<dbReference type="Gene3D" id="1.10.10.10">
    <property type="entry name" value="Winged helix-like DNA-binding domain superfamily/Winged helix DNA-binding domain"/>
    <property type="match status" value="1"/>
</dbReference>
<dbReference type="SUPFAM" id="SSF46785">
    <property type="entry name" value="Winged helix' DNA-binding domain"/>
    <property type="match status" value="1"/>
</dbReference>
<dbReference type="SUPFAM" id="SSF53850">
    <property type="entry name" value="Periplasmic binding protein-like II"/>
    <property type="match status" value="1"/>
</dbReference>
<sequence length="303" mass="33953">MHHFSSLPVFVRVVECGSFSLAAQQLKITKSAVSKRINQLEDELGTRLLNRTTRTLSLTHAGKRYFDYASQAVHFAQQGLDSVTELQGSPQGVLTLTAPMSFGVVYIAPLINEFIQRYPNVDIDLHLEDKVVDLVQGGYDLAIRIGELESSNLIAKRISPCKSVLCASPEYLQRYGEPQKPSDLVAHNCLRYTYFRGGQEWTFSDGTHQHKVTPKGNFAVNNSEAIRRALLDGLGIAQMPTFIVAKDISAGKLVSVMNQYQLPLHAIYAVFPERKHMPLKVRTFIDFIEDKLGTDTPKWDQTN</sequence>
<dbReference type="Gene3D" id="3.40.190.290">
    <property type="match status" value="1"/>
</dbReference>
<accession>A0ABV5HR12</accession>
<comment type="caution">
    <text evidence="6">The sequence shown here is derived from an EMBL/GenBank/DDBJ whole genome shotgun (WGS) entry which is preliminary data.</text>
</comment>
<proteinExistence type="inferred from homology"/>
<evidence type="ECO:0000256" key="2">
    <source>
        <dbReference type="ARBA" id="ARBA00023015"/>
    </source>
</evidence>
<dbReference type="EMBL" id="JBHMEP010000006">
    <property type="protein sequence ID" value="MFB9136665.1"/>
    <property type="molecule type" value="Genomic_DNA"/>
</dbReference>